<keyword evidence="2" id="KW-1185">Reference proteome</keyword>
<evidence type="ECO:0000313" key="1">
    <source>
        <dbReference type="EnsemblPlants" id="KQL08342"/>
    </source>
</evidence>
<organism evidence="1 2">
    <name type="scientific">Setaria italica</name>
    <name type="common">Foxtail millet</name>
    <name type="synonym">Panicum italicum</name>
    <dbReference type="NCBI Taxonomy" id="4555"/>
    <lineage>
        <taxon>Eukaryota</taxon>
        <taxon>Viridiplantae</taxon>
        <taxon>Streptophyta</taxon>
        <taxon>Embryophyta</taxon>
        <taxon>Tracheophyta</taxon>
        <taxon>Spermatophyta</taxon>
        <taxon>Magnoliopsida</taxon>
        <taxon>Liliopsida</taxon>
        <taxon>Poales</taxon>
        <taxon>Poaceae</taxon>
        <taxon>PACMAD clade</taxon>
        <taxon>Panicoideae</taxon>
        <taxon>Panicodae</taxon>
        <taxon>Paniceae</taxon>
        <taxon>Cenchrinae</taxon>
        <taxon>Setaria</taxon>
    </lineage>
</organism>
<protein>
    <submittedName>
        <fullName evidence="1">Uncharacterized protein</fullName>
    </submittedName>
</protein>
<reference evidence="1" key="2">
    <citation type="submission" date="2018-08" db="UniProtKB">
        <authorList>
            <consortium name="EnsemblPlants"/>
        </authorList>
    </citation>
    <scope>IDENTIFICATION</scope>
    <source>
        <strain evidence="1">Yugu1</strain>
    </source>
</reference>
<dbReference type="Gramene" id="KQL08342">
    <property type="protein sequence ID" value="KQL08342"/>
    <property type="gene ID" value="SETIT_005348mg"/>
</dbReference>
<evidence type="ECO:0000313" key="2">
    <source>
        <dbReference type="Proteomes" id="UP000004995"/>
    </source>
</evidence>
<dbReference type="HOGENOM" id="CLU_3243121_0_0_1"/>
<dbReference type="AlphaFoldDB" id="K3XTU1"/>
<dbReference type="Proteomes" id="UP000004995">
    <property type="component" value="Unassembled WGS sequence"/>
</dbReference>
<dbReference type="EnsemblPlants" id="KQL08342">
    <property type="protein sequence ID" value="KQL08342"/>
    <property type="gene ID" value="SETIT_005348mg"/>
</dbReference>
<name>K3XTU1_SETIT</name>
<dbReference type="InParanoid" id="K3XTU1"/>
<reference evidence="2" key="1">
    <citation type="journal article" date="2012" name="Nat. Biotechnol.">
        <title>Reference genome sequence of the model plant Setaria.</title>
        <authorList>
            <person name="Bennetzen J.L."/>
            <person name="Schmutz J."/>
            <person name="Wang H."/>
            <person name="Percifield R."/>
            <person name="Hawkins J."/>
            <person name="Pontaroli A.C."/>
            <person name="Estep M."/>
            <person name="Feng L."/>
            <person name="Vaughn J.N."/>
            <person name="Grimwood J."/>
            <person name="Jenkins J."/>
            <person name="Barry K."/>
            <person name="Lindquist E."/>
            <person name="Hellsten U."/>
            <person name="Deshpande S."/>
            <person name="Wang X."/>
            <person name="Wu X."/>
            <person name="Mitros T."/>
            <person name="Triplett J."/>
            <person name="Yang X."/>
            <person name="Ye C.Y."/>
            <person name="Mauro-Herrera M."/>
            <person name="Wang L."/>
            <person name="Li P."/>
            <person name="Sharma M."/>
            <person name="Sharma R."/>
            <person name="Ronald P.C."/>
            <person name="Panaud O."/>
            <person name="Kellogg E.A."/>
            <person name="Brutnell T.P."/>
            <person name="Doust A.N."/>
            <person name="Tuskan G.A."/>
            <person name="Rokhsar D."/>
            <person name="Devos K.M."/>
        </authorList>
    </citation>
    <scope>NUCLEOTIDE SEQUENCE [LARGE SCALE GENOMIC DNA]</scope>
    <source>
        <strain evidence="2">cv. Yugu1</strain>
    </source>
</reference>
<proteinExistence type="predicted"/>
<sequence length="43" mass="5161">MLWVLQTFFETTVLQISNAGPEEYFHWCSEEFYTLQTNQLSDL</sequence>
<dbReference type="EMBL" id="AGNK02003436">
    <property type="status" value="NOT_ANNOTATED_CDS"/>
    <property type="molecule type" value="Genomic_DNA"/>
</dbReference>
<accession>K3XTU1</accession>